<feature type="compositionally biased region" description="Polar residues" evidence="1">
    <location>
        <begin position="1"/>
        <end position="13"/>
    </location>
</feature>
<evidence type="ECO:0000313" key="2">
    <source>
        <dbReference type="EMBL" id="GIX97241.1"/>
    </source>
</evidence>
<comment type="caution">
    <text evidence="2">The sequence shown here is derived from an EMBL/GenBank/DDBJ whole genome shotgun (WGS) entry which is preliminary data.</text>
</comment>
<dbReference type="Proteomes" id="UP001054837">
    <property type="component" value="Unassembled WGS sequence"/>
</dbReference>
<reference evidence="2 3" key="1">
    <citation type="submission" date="2021-06" db="EMBL/GenBank/DDBJ databases">
        <title>Caerostris darwini draft genome.</title>
        <authorList>
            <person name="Kono N."/>
            <person name="Arakawa K."/>
        </authorList>
    </citation>
    <scope>NUCLEOTIDE SEQUENCE [LARGE SCALE GENOMIC DNA]</scope>
</reference>
<feature type="region of interest" description="Disordered" evidence="1">
    <location>
        <begin position="1"/>
        <end position="21"/>
    </location>
</feature>
<dbReference type="EMBL" id="BPLQ01003025">
    <property type="protein sequence ID" value="GIX97241.1"/>
    <property type="molecule type" value="Genomic_DNA"/>
</dbReference>
<gene>
    <name evidence="2" type="ORF">CDAR_103481</name>
</gene>
<organism evidence="2 3">
    <name type="scientific">Caerostris darwini</name>
    <dbReference type="NCBI Taxonomy" id="1538125"/>
    <lineage>
        <taxon>Eukaryota</taxon>
        <taxon>Metazoa</taxon>
        <taxon>Ecdysozoa</taxon>
        <taxon>Arthropoda</taxon>
        <taxon>Chelicerata</taxon>
        <taxon>Arachnida</taxon>
        <taxon>Araneae</taxon>
        <taxon>Araneomorphae</taxon>
        <taxon>Entelegynae</taxon>
        <taxon>Araneoidea</taxon>
        <taxon>Araneidae</taxon>
        <taxon>Caerostris</taxon>
    </lineage>
</organism>
<name>A0AAV4PN86_9ARAC</name>
<sequence length="98" mass="11209">MQPLMFSSISSSTKKARKRMNVRSRSRFFSLQGLRLQRMEAVFLKQLLQKKQTLALLVPIPQALVVSFTLRQFCWIGLGICSDISYQNIAGIFRNGDV</sequence>
<keyword evidence="3" id="KW-1185">Reference proteome</keyword>
<dbReference type="AlphaFoldDB" id="A0AAV4PN86"/>
<protein>
    <submittedName>
        <fullName evidence="2">Uncharacterized protein</fullName>
    </submittedName>
</protein>
<accession>A0AAV4PN86</accession>
<proteinExistence type="predicted"/>
<evidence type="ECO:0000256" key="1">
    <source>
        <dbReference type="SAM" id="MobiDB-lite"/>
    </source>
</evidence>
<evidence type="ECO:0000313" key="3">
    <source>
        <dbReference type="Proteomes" id="UP001054837"/>
    </source>
</evidence>